<keyword evidence="1" id="KW-1133">Transmembrane helix</keyword>
<proteinExistence type="predicted"/>
<reference evidence="3" key="1">
    <citation type="submission" date="2014-09" db="EMBL/GenBank/DDBJ databases">
        <authorList>
            <person name="Martin A.A."/>
        </authorList>
    </citation>
    <scope>NUCLEOTIDE SEQUENCE</scope>
    <source>
        <strain evidence="3">ED321</strain>
    </source>
</reference>
<keyword evidence="3" id="KW-1185">Reference proteome</keyword>
<dbReference type="AlphaFoldDB" id="A0A090KUU5"/>
<dbReference type="Proteomes" id="UP000035682">
    <property type="component" value="Unplaced"/>
</dbReference>
<evidence type="ECO:0000256" key="1">
    <source>
        <dbReference type="SAM" id="Phobius"/>
    </source>
</evidence>
<dbReference type="CTD" id="36384443"/>
<keyword evidence="1" id="KW-0812">Transmembrane</keyword>
<evidence type="ECO:0000313" key="2">
    <source>
        <dbReference type="EMBL" id="CEF59635.1"/>
    </source>
</evidence>
<dbReference type="WBParaSite" id="SRAE_X000138100.1">
    <property type="protein sequence ID" value="SRAE_X000138100.1"/>
    <property type="gene ID" value="WBGene00266949"/>
</dbReference>
<evidence type="ECO:0000313" key="3">
    <source>
        <dbReference type="Proteomes" id="UP000035682"/>
    </source>
</evidence>
<name>A0A090KUU5_STRRB</name>
<reference evidence="4" key="3">
    <citation type="submission" date="2020-12" db="UniProtKB">
        <authorList>
            <consortium name="WormBaseParasite"/>
        </authorList>
    </citation>
    <scope>IDENTIFICATION</scope>
</reference>
<dbReference type="EMBL" id="LN609396">
    <property type="protein sequence ID" value="CEF59635.1"/>
    <property type="molecule type" value="Genomic_DNA"/>
</dbReference>
<dbReference type="WormBase" id="SRAE_X000138100">
    <property type="protein sequence ID" value="SRP07111"/>
    <property type="gene ID" value="WBGene00266949"/>
</dbReference>
<sequence>MASLSITLQIATFVCTFLIMLLLIWVVFVERILSKKQGKFCFGLKKDGKYQYRYMTKKVNIISINRKEELLDWLNKRKPKFDNIIYINCSNTDGIVSGIENYDSYSDEDDWSEINKIIFDYDFDD</sequence>
<gene>
    <name evidence="2 4 5" type="ORF">SRAE_X000138100</name>
</gene>
<keyword evidence="1" id="KW-0472">Membrane</keyword>
<evidence type="ECO:0000313" key="5">
    <source>
        <dbReference type="WormBase" id="SRAE_X000138100"/>
    </source>
</evidence>
<accession>A0A090KUU5</accession>
<feature type="transmembrane region" description="Helical" evidence="1">
    <location>
        <begin position="6"/>
        <end position="29"/>
    </location>
</feature>
<reference evidence="2" key="2">
    <citation type="submission" date="2014-09" db="EMBL/GenBank/DDBJ databases">
        <authorList>
            <person name="Aslett A.Martin."/>
        </authorList>
    </citation>
    <scope>NUCLEOTIDE SEQUENCE</scope>
    <source>
        <strain evidence="2">ED321 Heterogonic</strain>
    </source>
</reference>
<organism evidence="2">
    <name type="scientific">Strongyloides ratti</name>
    <name type="common">Parasitic roundworm</name>
    <dbReference type="NCBI Taxonomy" id="34506"/>
    <lineage>
        <taxon>Eukaryota</taxon>
        <taxon>Metazoa</taxon>
        <taxon>Ecdysozoa</taxon>
        <taxon>Nematoda</taxon>
        <taxon>Chromadorea</taxon>
        <taxon>Rhabditida</taxon>
        <taxon>Tylenchina</taxon>
        <taxon>Panagrolaimomorpha</taxon>
        <taxon>Strongyloidoidea</taxon>
        <taxon>Strongyloididae</taxon>
        <taxon>Strongyloides</taxon>
    </lineage>
</organism>
<dbReference type="RefSeq" id="XP_024498846.1">
    <property type="nucleotide sequence ID" value="XM_024648307.1"/>
</dbReference>
<protein>
    <submittedName>
        <fullName evidence="2 4">Uncharacterized protein</fullName>
    </submittedName>
</protein>
<dbReference type="GeneID" id="36384443"/>
<evidence type="ECO:0000313" key="4">
    <source>
        <dbReference type="WBParaSite" id="SRAE_X000138100.1"/>
    </source>
</evidence>